<gene>
    <name evidence="7" type="ORF">SAMN05660923_01065</name>
</gene>
<evidence type="ECO:0000256" key="2">
    <source>
        <dbReference type="ARBA" id="ARBA00005695"/>
    </source>
</evidence>
<evidence type="ECO:0000313" key="8">
    <source>
        <dbReference type="Proteomes" id="UP000198828"/>
    </source>
</evidence>
<evidence type="ECO:0000256" key="5">
    <source>
        <dbReference type="SAM" id="SignalP"/>
    </source>
</evidence>
<dbReference type="InterPro" id="IPR030678">
    <property type="entry name" value="Peptide/Ni-bd"/>
</dbReference>
<evidence type="ECO:0000256" key="3">
    <source>
        <dbReference type="ARBA" id="ARBA00022729"/>
    </source>
</evidence>
<dbReference type="OrthoDB" id="9772924at2"/>
<dbReference type="PROSITE" id="PS01040">
    <property type="entry name" value="SBP_BACTERIAL_5"/>
    <property type="match status" value="1"/>
</dbReference>
<evidence type="ECO:0000313" key="7">
    <source>
        <dbReference type="EMBL" id="SDW65530.1"/>
    </source>
</evidence>
<comment type="similarity">
    <text evidence="2">Belongs to the bacterial solute-binding protein 5 family.</text>
</comment>
<dbReference type="GO" id="GO:0042597">
    <property type="term" value="C:periplasmic space"/>
    <property type="evidence" value="ECO:0007669"/>
    <property type="project" value="UniProtKB-ARBA"/>
</dbReference>
<dbReference type="CDD" id="cd08514">
    <property type="entry name" value="PBP2_AppA_like"/>
    <property type="match status" value="1"/>
</dbReference>
<feature type="compositionally biased region" description="Acidic residues" evidence="4">
    <location>
        <begin position="29"/>
        <end position="43"/>
    </location>
</feature>
<feature type="chain" id="PRO_5011650369" evidence="5">
    <location>
        <begin position="21"/>
        <end position="567"/>
    </location>
</feature>
<dbReference type="PANTHER" id="PTHR30290:SF81">
    <property type="entry name" value="OLIGOPEPTIDE-BINDING PROTEIN OPPA"/>
    <property type="match status" value="1"/>
</dbReference>
<evidence type="ECO:0000256" key="1">
    <source>
        <dbReference type="ARBA" id="ARBA00004193"/>
    </source>
</evidence>
<dbReference type="AlphaFoldDB" id="A0A1H2VBA1"/>
<dbReference type="GO" id="GO:1904680">
    <property type="term" value="F:peptide transmembrane transporter activity"/>
    <property type="evidence" value="ECO:0007669"/>
    <property type="project" value="TreeGrafter"/>
</dbReference>
<dbReference type="RefSeq" id="WP_093751531.1">
    <property type="nucleotide sequence ID" value="NZ_FNNG01000003.1"/>
</dbReference>
<name>A0A1H2VBA1_9FIRM</name>
<dbReference type="PANTHER" id="PTHR30290">
    <property type="entry name" value="PERIPLASMIC BINDING COMPONENT OF ABC TRANSPORTER"/>
    <property type="match status" value="1"/>
</dbReference>
<sequence length="567" mass="64336">MRRKLAVLLALVLVLSIFLAACGQKDEPADVGEGEPVETETPADDVNNPAKGRSDAADTLIIGTSEAKGEFMPGFSSSVYDGYVVDLIFDGLISNDAAGNPVPHLAEKWETDDNKTFTFYLRKDVKFTDGEPLTAEDVKFTYLLLSDPKYDGPRTSYVSDLVGYKEYHDGDATDVEGIKVIDDHTIEFTFTEGLATNIWNFSIGIMPKHIYGFEKGDIETAKAKMLEPLGSGPYKLVKFEPKQYVEFERNEDYFLGAPKVPKLILKFTTPETYMSELEKGTIDVQLAAATNNENKEIIEGTGFLNIVSFPGNSYYYMGFNLRDPRLSDKNVRQALVYGFNREQFVNVYYQGYGAVCNQPISQVSWAYSEDVNAYEYNPEKAIEILEAAGWKEGPDGVREKDGQRLEFIWDTYTESRYVETLIPMLKADWEKIGVKVEANLMEFNALSEKVFDKREFEMYNMGWSLSIDPDSYEIFHSSADVPGGFNCMGFRNEKNDELLEAGRREVDPEKRAQIYQEWAALINEELPYMFINQGENWDVVNKRVKNFNTSPYQKFTSPDIILSVELE</sequence>
<dbReference type="GO" id="GO:0015833">
    <property type="term" value="P:peptide transport"/>
    <property type="evidence" value="ECO:0007669"/>
    <property type="project" value="TreeGrafter"/>
</dbReference>
<dbReference type="InterPro" id="IPR000914">
    <property type="entry name" value="SBP_5_dom"/>
</dbReference>
<comment type="subcellular location">
    <subcellularLocation>
        <location evidence="1">Cell membrane</location>
        <topology evidence="1">Lipid-anchor</topology>
    </subcellularLocation>
</comment>
<accession>A0A1H2VBA1</accession>
<feature type="signal peptide" evidence="5">
    <location>
        <begin position="1"/>
        <end position="20"/>
    </location>
</feature>
<dbReference type="Pfam" id="PF00496">
    <property type="entry name" value="SBP_bac_5"/>
    <property type="match status" value="1"/>
</dbReference>
<dbReference type="Proteomes" id="UP000198828">
    <property type="component" value="Unassembled WGS sequence"/>
</dbReference>
<dbReference type="PROSITE" id="PS51257">
    <property type="entry name" value="PROKAR_LIPOPROTEIN"/>
    <property type="match status" value="1"/>
</dbReference>
<dbReference type="Gene3D" id="3.90.76.10">
    <property type="entry name" value="Dipeptide-binding Protein, Domain 1"/>
    <property type="match status" value="1"/>
</dbReference>
<protein>
    <submittedName>
        <fullName evidence="7">Peptide/nickel transport system substrate-binding protein</fullName>
    </submittedName>
</protein>
<keyword evidence="8" id="KW-1185">Reference proteome</keyword>
<dbReference type="EMBL" id="FNNG01000003">
    <property type="protein sequence ID" value="SDW65530.1"/>
    <property type="molecule type" value="Genomic_DNA"/>
</dbReference>
<proteinExistence type="inferred from homology"/>
<keyword evidence="3 5" id="KW-0732">Signal</keyword>
<dbReference type="InterPro" id="IPR023765">
    <property type="entry name" value="SBP_5_CS"/>
</dbReference>
<dbReference type="SUPFAM" id="SSF53850">
    <property type="entry name" value="Periplasmic binding protein-like II"/>
    <property type="match status" value="1"/>
</dbReference>
<organism evidence="7 8">
    <name type="scientific">Tepidimicrobium xylanilyticum</name>
    <dbReference type="NCBI Taxonomy" id="1123352"/>
    <lineage>
        <taxon>Bacteria</taxon>
        <taxon>Bacillati</taxon>
        <taxon>Bacillota</taxon>
        <taxon>Tissierellia</taxon>
        <taxon>Tissierellales</taxon>
        <taxon>Tepidimicrobiaceae</taxon>
        <taxon>Tepidimicrobium</taxon>
    </lineage>
</organism>
<evidence type="ECO:0000256" key="4">
    <source>
        <dbReference type="SAM" id="MobiDB-lite"/>
    </source>
</evidence>
<dbReference type="GO" id="GO:0043190">
    <property type="term" value="C:ATP-binding cassette (ABC) transporter complex"/>
    <property type="evidence" value="ECO:0007669"/>
    <property type="project" value="InterPro"/>
</dbReference>
<dbReference type="PIRSF" id="PIRSF002741">
    <property type="entry name" value="MppA"/>
    <property type="match status" value="1"/>
</dbReference>
<feature type="region of interest" description="Disordered" evidence="4">
    <location>
        <begin position="27"/>
        <end position="53"/>
    </location>
</feature>
<feature type="domain" description="Solute-binding protein family 5" evidence="6">
    <location>
        <begin position="100"/>
        <end position="472"/>
    </location>
</feature>
<dbReference type="InterPro" id="IPR039424">
    <property type="entry name" value="SBP_5"/>
</dbReference>
<evidence type="ECO:0000259" key="6">
    <source>
        <dbReference type="Pfam" id="PF00496"/>
    </source>
</evidence>
<dbReference type="Gene3D" id="3.40.190.10">
    <property type="entry name" value="Periplasmic binding protein-like II"/>
    <property type="match status" value="1"/>
</dbReference>
<dbReference type="Gene3D" id="3.10.105.10">
    <property type="entry name" value="Dipeptide-binding Protein, Domain 3"/>
    <property type="match status" value="1"/>
</dbReference>
<reference evidence="7 8" key="1">
    <citation type="submission" date="2016-10" db="EMBL/GenBank/DDBJ databases">
        <authorList>
            <person name="de Groot N.N."/>
        </authorList>
    </citation>
    <scope>NUCLEOTIDE SEQUENCE [LARGE SCALE GENOMIC DNA]</scope>
    <source>
        <strain evidence="7 8">DSM 23310</strain>
    </source>
</reference>